<dbReference type="InterPro" id="IPR022591">
    <property type="entry name" value="TAF1_HAT_dom"/>
</dbReference>
<gene>
    <name evidence="4" type="ORF">TRFO_18629</name>
</gene>
<proteinExistence type="predicted"/>
<organism evidence="4 5">
    <name type="scientific">Tritrichomonas foetus</name>
    <dbReference type="NCBI Taxonomy" id="1144522"/>
    <lineage>
        <taxon>Eukaryota</taxon>
        <taxon>Metamonada</taxon>
        <taxon>Parabasalia</taxon>
        <taxon>Tritrichomonadida</taxon>
        <taxon>Tritrichomonadidae</taxon>
        <taxon>Tritrichomonas</taxon>
    </lineage>
</organism>
<dbReference type="GO" id="GO:0005669">
    <property type="term" value="C:transcription factor TFIID complex"/>
    <property type="evidence" value="ECO:0007669"/>
    <property type="project" value="InterPro"/>
</dbReference>
<dbReference type="GO" id="GO:0016251">
    <property type="term" value="F:RNA polymerase II general transcription initiation factor activity"/>
    <property type="evidence" value="ECO:0007669"/>
    <property type="project" value="InterPro"/>
</dbReference>
<evidence type="ECO:0000256" key="2">
    <source>
        <dbReference type="ARBA" id="ARBA00023242"/>
    </source>
</evidence>
<reference evidence="4" key="1">
    <citation type="submission" date="2016-10" db="EMBL/GenBank/DDBJ databases">
        <authorList>
            <person name="Benchimol M."/>
            <person name="Almeida L.G."/>
            <person name="Vasconcelos A.T."/>
            <person name="Perreira-Neves A."/>
            <person name="Rosa I.A."/>
            <person name="Tasca T."/>
            <person name="Bogo M.R."/>
            <person name="de Souza W."/>
        </authorList>
    </citation>
    <scope>NUCLEOTIDE SEQUENCE [LARGE SCALE GENOMIC DNA]</scope>
    <source>
        <strain evidence="4">K</strain>
    </source>
</reference>
<evidence type="ECO:0000259" key="3">
    <source>
        <dbReference type="Pfam" id="PF12157"/>
    </source>
</evidence>
<evidence type="ECO:0000256" key="1">
    <source>
        <dbReference type="ARBA" id="ARBA00004123"/>
    </source>
</evidence>
<protein>
    <recommendedName>
        <fullName evidence="3">Transcription initiation factor TFIID subunit 1 histone acetyltransferase domain-containing protein</fullName>
    </recommendedName>
</protein>
<dbReference type="GO" id="GO:0004402">
    <property type="term" value="F:histone acetyltransferase activity"/>
    <property type="evidence" value="ECO:0007669"/>
    <property type="project" value="InterPro"/>
</dbReference>
<dbReference type="GO" id="GO:0017025">
    <property type="term" value="F:TBP-class protein binding"/>
    <property type="evidence" value="ECO:0007669"/>
    <property type="project" value="InterPro"/>
</dbReference>
<dbReference type="PANTHER" id="PTHR13900:SF0">
    <property type="entry name" value="TRANSCRIPTION INITIATION FACTOR TFIID SUBUNIT 1"/>
    <property type="match status" value="1"/>
</dbReference>
<comment type="subcellular location">
    <subcellularLocation>
        <location evidence="1">Nucleus</location>
    </subcellularLocation>
</comment>
<dbReference type="AlphaFoldDB" id="A0A1J4KQ59"/>
<dbReference type="GeneID" id="94834999"/>
<dbReference type="Pfam" id="PF12157">
    <property type="entry name" value="DUF3591"/>
    <property type="match status" value="1"/>
</dbReference>
<dbReference type="EMBL" id="MLAK01000578">
    <property type="protein sequence ID" value="OHT11830.1"/>
    <property type="molecule type" value="Genomic_DNA"/>
</dbReference>
<evidence type="ECO:0000313" key="4">
    <source>
        <dbReference type="EMBL" id="OHT11830.1"/>
    </source>
</evidence>
<dbReference type="Proteomes" id="UP000179807">
    <property type="component" value="Unassembled WGS sequence"/>
</dbReference>
<dbReference type="OrthoDB" id="5752at2759"/>
<dbReference type="InterPro" id="IPR040240">
    <property type="entry name" value="TAF1"/>
</dbReference>
<sequence>MDIRKNGYLTIISPITRNPSYMSKKGFSILHTLSVGDEDTKNLEDFSFLIDQWKRHNRNRRIFNRRINQIQLATDQQQMPYISENIRHSTTDDESEDEEEIPTNFDTLKNIQDDSNDQLTQSSQNDEVSIEIPPFALINQRNFPLIHIHRSHISQSGSLQYGHSHMQSVQHAHAQNPIHTQANQQGYRQNFQQISNTVNSSNQVMNNSNSYFQQQQQQQQQIRTNYIPRAYSTNQMQYTTATPSSSTPQPQQDESNNTIQYESFFIHSKHEQNTQQQQRAENDNRFLAMTQNQSLNPLRQINQISSQIPSTISSLGSQLNSLNNLNINGNLNSNLSSHMGNNMSNNINSNLNNTMNYLLQNRSVNIYNMMRSSTNMYQSSQPLQKHISTNQQQNQPQIIKTYFNQYAENSQWSVIWDPDQCPNIPLILDRSDRRIKFTDVNSHGNDQKRKIRKWDDMNFENKSYYSELFVSKDSRLDLNLRHSDPALNLSLIEPNLTDFENFHHPKFNTVPFISHKLKVTYKMEYDIGENGEAAISPFLKDLKSLSGRRGGIVIVEHTSEALPFIMNVGMASRLIIYWHKATPNDNPKTNVENMHILEPDQTAPFIAQIPRNESVPSINCLLYSVPVAEHKVEMTDFLLIKSVRKPIFYIRKFKSIYCAGFLEPHQVVMRPATKTAQDFHLVFIKAILINIFRGTE</sequence>
<dbReference type="GO" id="GO:0051123">
    <property type="term" value="P:RNA polymerase II preinitiation complex assembly"/>
    <property type="evidence" value="ECO:0007669"/>
    <property type="project" value="TreeGrafter"/>
</dbReference>
<accession>A0A1J4KQ59</accession>
<dbReference type="RefSeq" id="XP_068364966.1">
    <property type="nucleotide sequence ID" value="XM_068500295.1"/>
</dbReference>
<dbReference type="VEuPathDB" id="TrichDB:TRFO_18629"/>
<dbReference type="PANTHER" id="PTHR13900">
    <property type="entry name" value="TRANSCRIPTION INITIATION FACTOR TFIID"/>
    <property type="match status" value="1"/>
</dbReference>
<feature type="domain" description="Transcription initiation factor TFIID subunit 1 histone acetyltransferase" evidence="3">
    <location>
        <begin position="458"/>
        <end position="694"/>
    </location>
</feature>
<evidence type="ECO:0000313" key="5">
    <source>
        <dbReference type="Proteomes" id="UP000179807"/>
    </source>
</evidence>
<name>A0A1J4KQ59_9EUKA</name>
<keyword evidence="2" id="KW-0539">Nucleus</keyword>
<comment type="caution">
    <text evidence="4">The sequence shown here is derived from an EMBL/GenBank/DDBJ whole genome shotgun (WGS) entry which is preliminary data.</text>
</comment>
<keyword evidence="5" id="KW-1185">Reference proteome</keyword>